<proteinExistence type="predicted"/>
<evidence type="ECO:0000256" key="1">
    <source>
        <dbReference type="SAM" id="Phobius"/>
    </source>
</evidence>
<evidence type="ECO:0000313" key="3">
    <source>
        <dbReference type="EMBL" id="OXA48151.1"/>
    </source>
</evidence>
<organism evidence="3 4">
    <name type="scientific">Folsomia candida</name>
    <name type="common">Springtail</name>
    <dbReference type="NCBI Taxonomy" id="158441"/>
    <lineage>
        <taxon>Eukaryota</taxon>
        <taxon>Metazoa</taxon>
        <taxon>Ecdysozoa</taxon>
        <taxon>Arthropoda</taxon>
        <taxon>Hexapoda</taxon>
        <taxon>Collembola</taxon>
        <taxon>Entomobryomorpha</taxon>
        <taxon>Isotomoidea</taxon>
        <taxon>Isotomidae</taxon>
        <taxon>Proisotominae</taxon>
        <taxon>Folsomia</taxon>
    </lineage>
</organism>
<accession>A0A226DTV7</accession>
<evidence type="ECO:0000313" key="4">
    <source>
        <dbReference type="Proteomes" id="UP000198287"/>
    </source>
</evidence>
<keyword evidence="4" id="KW-1185">Reference proteome</keyword>
<feature type="transmembrane region" description="Helical" evidence="1">
    <location>
        <begin position="240"/>
        <end position="261"/>
    </location>
</feature>
<comment type="caution">
    <text evidence="3">The sequence shown here is derived from an EMBL/GenBank/DDBJ whole genome shotgun (WGS) entry which is preliminary data.</text>
</comment>
<name>A0A226DTV7_FOLCA</name>
<protein>
    <submittedName>
        <fullName evidence="3">Uncharacterized protein</fullName>
    </submittedName>
</protein>
<sequence>MTSFSISKFFTIFLWFTISWKVHPIKDLPSFNHSSSVANLSPELSSGWSNNATRLRLTFSADIVVSAKYTIPHPAEVVETFISRNFLPSSFTNYQKYPSSYSNDDLPPNQKLRGRRLSLSGDEIKLMQIIIPIPDTNVDTKLIGNLRNLYISFGYDPTLEKMKPNGTRPARVDVGKQSYCTEMAWLFAIPRLGRYVEVIFKSLTFQLFPYNDGAELSGVVSPVGSEDEVDTDEDDRLSGLPLLLIAGGIVGVLLVGVFCVVMDTNLTPIEVAETFIPRDFIPSSFDNYRRYPPTYFQNESPERPKRSTATDEGKIKLVQIIIRIPYTNLDPQATGKASQNQRNLHISFGYDPQAGQYRIHIPDHCESRQSEILNFLAKTHSYDSKANYPLQ</sequence>
<keyword evidence="1" id="KW-0812">Transmembrane</keyword>
<keyword evidence="1" id="KW-1133">Transmembrane helix</keyword>
<dbReference type="Proteomes" id="UP000198287">
    <property type="component" value="Unassembled WGS sequence"/>
</dbReference>
<feature type="signal peptide" evidence="2">
    <location>
        <begin position="1"/>
        <end position="24"/>
    </location>
</feature>
<gene>
    <name evidence="3" type="ORF">Fcan01_17333</name>
</gene>
<evidence type="ECO:0000256" key="2">
    <source>
        <dbReference type="SAM" id="SignalP"/>
    </source>
</evidence>
<feature type="chain" id="PRO_5012511076" evidence="2">
    <location>
        <begin position="25"/>
        <end position="391"/>
    </location>
</feature>
<reference evidence="3 4" key="1">
    <citation type="submission" date="2015-12" db="EMBL/GenBank/DDBJ databases">
        <title>The genome of Folsomia candida.</title>
        <authorList>
            <person name="Faddeeva A."/>
            <person name="Derks M.F."/>
            <person name="Anvar Y."/>
            <person name="Smit S."/>
            <person name="Van Straalen N."/>
            <person name="Roelofs D."/>
        </authorList>
    </citation>
    <scope>NUCLEOTIDE SEQUENCE [LARGE SCALE GENOMIC DNA]</scope>
    <source>
        <strain evidence="3 4">VU population</strain>
        <tissue evidence="3">Whole body</tissue>
    </source>
</reference>
<keyword evidence="1" id="KW-0472">Membrane</keyword>
<dbReference type="EMBL" id="LNIX01000012">
    <property type="protein sequence ID" value="OXA48151.1"/>
    <property type="molecule type" value="Genomic_DNA"/>
</dbReference>
<keyword evidence="2" id="KW-0732">Signal</keyword>
<dbReference type="AlphaFoldDB" id="A0A226DTV7"/>